<evidence type="ECO:0000313" key="1">
    <source>
        <dbReference type="EMBL" id="KAK9820339.1"/>
    </source>
</evidence>
<dbReference type="EMBL" id="JALJOR010000003">
    <property type="protein sequence ID" value="KAK9820339.1"/>
    <property type="molecule type" value="Genomic_DNA"/>
</dbReference>
<organism evidence="1 2">
    <name type="scientific">[Myrmecia] bisecta</name>
    <dbReference type="NCBI Taxonomy" id="41462"/>
    <lineage>
        <taxon>Eukaryota</taxon>
        <taxon>Viridiplantae</taxon>
        <taxon>Chlorophyta</taxon>
        <taxon>core chlorophytes</taxon>
        <taxon>Trebouxiophyceae</taxon>
        <taxon>Trebouxiales</taxon>
        <taxon>Trebouxiaceae</taxon>
        <taxon>Myrmecia</taxon>
    </lineage>
</organism>
<reference evidence="1 2" key="1">
    <citation type="journal article" date="2024" name="Nat. Commun.">
        <title>Phylogenomics reveals the evolutionary origins of lichenization in chlorophyte algae.</title>
        <authorList>
            <person name="Puginier C."/>
            <person name="Libourel C."/>
            <person name="Otte J."/>
            <person name="Skaloud P."/>
            <person name="Haon M."/>
            <person name="Grisel S."/>
            <person name="Petersen M."/>
            <person name="Berrin J.G."/>
            <person name="Delaux P.M."/>
            <person name="Dal Grande F."/>
            <person name="Keller J."/>
        </authorList>
    </citation>
    <scope>NUCLEOTIDE SEQUENCE [LARGE SCALE GENOMIC DNA]</scope>
    <source>
        <strain evidence="1 2">SAG 2043</strain>
    </source>
</reference>
<keyword evidence="2" id="KW-1185">Reference proteome</keyword>
<accession>A0AAW1QFZ9</accession>
<comment type="caution">
    <text evidence="1">The sequence shown here is derived from an EMBL/GenBank/DDBJ whole genome shotgun (WGS) entry which is preliminary data.</text>
</comment>
<protein>
    <submittedName>
        <fullName evidence="1">Uncharacterized protein</fullName>
    </submittedName>
</protein>
<name>A0AAW1QFZ9_9CHLO</name>
<sequence>MDIPPFVFQIPRPWIPDVIRSETGQTPSLVAPVDIFAFLDTIRGKKCLSLAGFEPAHLNLILCSNRFAIKLHFSGRVPVCEACEAVCLRSEGVHFELSLLDRSVAPSTEIPRPWIPDVIRSETGKTAGRHLVDPPDMFAFVHTMRL</sequence>
<evidence type="ECO:0000313" key="2">
    <source>
        <dbReference type="Proteomes" id="UP001489004"/>
    </source>
</evidence>
<dbReference type="AlphaFoldDB" id="A0AAW1QFZ9"/>
<dbReference type="Proteomes" id="UP001489004">
    <property type="component" value="Unassembled WGS sequence"/>
</dbReference>
<proteinExistence type="predicted"/>
<gene>
    <name evidence="1" type="ORF">WJX72_009184</name>
</gene>